<accession>A0AAN5CZF3</accession>
<sequence length="114" mass="12443">FFSALLFFYYKAQLHTRTPSISLLNTPAYSFASTTAISRTPQKSFNIDRDLTPFSVGWSAKSCRTALSIKSPGAASVSTAYEGLDHLDVEVSDFESLSTRTAISIPRSLIQAAQ</sequence>
<evidence type="ECO:0000313" key="2">
    <source>
        <dbReference type="Proteomes" id="UP001328107"/>
    </source>
</evidence>
<gene>
    <name evidence="1" type="ORF">PMAYCL1PPCAC_23094</name>
</gene>
<feature type="non-terminal residue" evidence="1">
    <location>
        <position position="1"/>
    </location>
</feature>
<organism evidence="1 2">
    <name type="scientific">Pristionchus mayeri</name>
    <dbReference type="NCBI Taxonomy" id="1317129"/>
    <lineage>
        <taxon>Eukaryota</taxon>
        <taxon>Metazoa</taxon>
        <taxon>Ecdysozoa</taxon>
        <taxon>Nematoda</taxon>
        <taxon>Chromadorea</taxon>
        <taxon>Rhabditida</taxon>
        <taxon>Rhabditina</taxon>
        <taxon>Diplogasteromorpha</taxon>
        <taxon>Diplogasteroidea</taxon>
        <taxon>Neodiplogasteridae</taxon>
        <taxon>Pristionchus</taxon>
    </lineage>
</organism>
<name>A0AAN5CZF3_9BILA</name>
<protein>
    <submittedName>
        <fullName evidence="1">Uncharacterized protein</fullName>
    </submittedName>
</protein>
<dbReference type="AlphaFoldDB" id="A0AAN5CZF3"/>
<comment type="caution">
    <text evidence="1">The sequence shown here is derived from an EMBL/GenBank/DDBJ whole genome shotgun (WGS) entry which is preliminary data.</text>
</comment>
<dbReference type="Proteomes" id="UP001328107">
    <property type="component" value="Unassembled WGS sequence"/>
</dbReference>
<reference evidence="2" key="1">
    <citation type="submission" date="2022-10" db="EMBL/GenBank/DDBJ databases">
        <title>Genome assembly of Pristionchus species.</title>
        <authorList>
            <person name="Yoshida K."/>
            <person name="Sommer R.J."/>
        </authorList>
    </citation>
    <scope>NUCLEOTIDE SEQUENCE [LARGE SCALE GENOMIC DNA]</scope>
    <source>
        <strain evidence="2">RS5460</strain>
    </source>
</reference>
<keyword evidence="2" id="KW-1185">Reference proteome</keyword>
<dbReference type="EMBL" id="BTRK01000005">
    <property type="protein sequence ID" value="GMR52899.1"/>
    <property type="molecule type" value="Genomic_DNA"/>
</dbReference>
<evidence type="ECO:0000313" key="1">
    <source>
        <dbReference type="EMBL" id="GMR52899.1"/>
    </source>
</evidence>
<proteinExistence type="predicted"/>